<gene>
    <name evidence="1" type="ORF">JOC94_004286</name>
</gene>
<proteinExistence type="predicted"/>
<organism evidence="1 2">
    <name type="scientific">Siminovitchia thermophila</name>
    <dbReference type="NCBI Taxonomy" id="1245522"/>
    <lineage>
        <taxon>Bacteria</taxon>
        <taxon>Bacillati</taxon>
        <taxon>Bacillota</taxon>
        <taxon>Bacilli</taxon>
        <taxon>Bacillales</taxon>
        <taxon>Bacillaceae</taxon>
        <taxon>Siminovitchia</taxon>
    </lineage>
</organism>
<accession>A0ABS2RC82</accession>
<evidence type="ECO:0000313" key="2">
    <source>
        <dbReference type="Proteomes" id="UP000823485"/>
    </source>
</evidence>
<comment type="caution">
    <text evidence="1">The sequence shown here is derived from an EMBL/GenBank/DDBJ whole genome shotgun (WGS) entry which is preliminary data.</text>
</comment>
<evidence type="ECO:0000313" key="1">
    <source>
        <dbReference type="EMBL" id="MBM7717261.1"/>
    </source>
</evidence>
<reference evidence="1 2" key="1">
    <citation type="submission" date="2021-01" db="EMBL/GenBank/DDBJ databases">
        <title>Genomic Encyclopedia of Type Strains, Phase IV (KMG-IV): sequencing the most valuable type-strain genomes for metagenomic binning, comparative biology and taxonomic classification.</title>
        <authorList>
            <person name="Goeker M."/>
        </authorList>
    </citation>
    <scope>NUCLEOTIDE SEQUENCE [LARGE SCALE GENOMIC DNA]</scope>
    <source>
        <strain evidence="1 2">DSM 105453</strain>
    </source>
</reference>
<name>A0ABS2RC82_9BACI</name>
<dbReference type="Proteomes" id="UP000823485">
    <property type="component" value="Unassembled WGS sequence"/>
</dbReference>
<sequence length="36" mass="4004">MAEYISELLGVNKEALLLTDPAFSFSLEGTEENENE</sequence>
<protein>
    <submittedName>
        <fullName evidence="1">Uncharacterized protein</fullName>
    </submittedName>
</protein>
<keyword evidence="2" id="KW-1185">Reference proteome</keyword>
<dbReference type="EMBL" id="JAFBFH010000042">
    <property type="protein sequence ID" value="MBM7717261.1"/>
    <property type="molecule type" value="Genomic_DNA"/>
</dbReference>